<protein>
    <submittedName>
        <fullName evidence="1">Uncharacterized protein</fullName>
    </submittedName>
</protein>
<organism evidence="1 2">
    <name type="scientific">Brachionus plicatilis</name>
    <name type="common">Marine rotifer</name>
    <name type="synonym">Brachionus muelleri</name>
    <dbReference type="NCBI Taxonomy" id="10195"/>
    <lineage>
        <taxon>Eukaryota</taxon>
        <taxon>Metazoa</taxon>
        <taxon>Spiralia</taxon>
        <taxon>Gnathifera</taxon>
        <taxon>Rotifera</taxon>
        <taxon>Eurotatoria</taxon>
        <taxon>Monogononta</taxon>
        <taxon>Pseudotrocha</taxon>
        <taxon>Ploima</taxon>
        <taxon>Brachionidae</taxon>
        <taxon>Brachionus</taxon>
    </lineage>
</organism>
<evidence type="ECO:0000313" key="1">
    <source>
        <dbReference type="EMBL" id="RNA18682.1"/>
    </source>
</evidence>
<dbReference type="AlphaFoldDB" id="A0A3M7R513"/>
<name>A0A3M7R513_BRAPC</name>
<dbReference type="EMBL" id="REGN01004192">
    <property type="protein sequence ID" value="RNA18682.1"/>
    <property type="molecule type" value="Genomic_DNA"/>
</dbReference>
<accession>A0A3M7R513</accession>
<sequence>MNFLKIRDKVVPHLNRLFEIRAIFLNRLAEFLQRLNLSDTKFLSADTFCRTKRKKTNLQILKSCLKDTSLKLSPSPGFKILNTEEELKRHLC</sequence>
<keyword evidence="2" id="KW-1185">Reference proteome</keyword>
<gene>
    <name evidence="1" type="ORF">BpHYR1_042286</name>
</gene>
<dbReference type="Proteomes" id="UP000276133">
    <property type="component" value="Unassembled WGS sequence"/>
</dbReference>
<reference evidence="1 2" key="1">
    <citation type="journal article" date="2018" name="Sci. Rep.">
        <title>Genomic signatures of local adaptation to the degree of environmental predictability in rotifers.</title>
        <authorList>
            <person name="Franch-Gras L."/>
            <person name="Hahn C."/>
            <person name="Garcia-Roger E.M."/>
            <person name="Carmona M.J."/>
            <person name="Serra M."/>
            <person name="Gomez A."/>
        </authorList>
    </citation>
    <scope>NUCLEOTIDE SEQUENCE [LARGE SCALE GENOMIC DNA]</scope>
    <source>
        <strain evidence="1">HYR1</strain>
    </source>
</reference>
<comment type="caution">
    <text evidence="1">The sequence shown here is derived from an EMBL/GenBank/DDBJ whole genome shotgun (WGS) entry which is preliminary data.</text>
</comment>
<evidence type="ECO:0000313" key="2">
    <source>
        <dbReference type="Proteomes" id="UP000276133"/>
    </source>
</evidence>
<proteinExistence type="predicted"/>